<dbReference type="KEGG" id="acr:Acry_1964"/>
<dbReference type="GO" id="GO:0030170">
    <property type="term" value="F:pyridoxal phosphate binding"/>
    <property type="evidence" value="ECO:0007669"/>
    <property type="project" value="InterPro"/>
</dbReference>
<dbReference type="EMBL" id="CP000697">
    <property type="protein sequence ID" value="ABQ31165.1"/>
    <property type="molecule type" value="Genomic_DNA"/>
</dbReference>
<keyword evidence="8" id="KW-1185">Reference proteome</keyword>
<keyword evidence="3 7" id="KW-0032">Aminotransferase</keyword>
<dbReference type="RefSeq" id="WP_012039728.1">
    <property type="nucleotide sequence ID" value="NC_009484.1"/>
</dbReference>
<keyword evidence="5 6" id="KW-0663">Pyridoxal phosphate</keyword>
<dbReference type="GO" id="GO:0008483">
    <property type="term" value="F:transaminase activity"/>
    <property type="evidence" value="ECO:0007669"/>
    <property type="project" value="UniProtKB-KW"/>
</dbReference>
<proteinExistence type="inferred from homology"/>
<dbReference type="PANTHER" id="PTHR43094:SF1">
    <property type="entry name" value="AMINOTRANSFERASE CLASS-III"/>
    <property type="match status" value="1"/>
</dbReference>
<evidence type="ECO:0000256" key="1">
    <source>
        <dbReference type="ARBA" id="ARBA00001933"/>
    </source>
</evidence>
<dbReference type="Gene3D" id="3.40.640.10">
    <property type="entry name" value="Type I PLP-dependent aspartate aminotransferase-like (Major domain)"/>
    <property type="match status" value="1"/>
</dbReference>
<evidence type="ECO:0000256" key="5">
    <source>
        <dbReference type="ARBA" id="ARBA00022898"/>
    </source>
</evidence>
<gene>
    <name evidence="7" type="ordered locus">Acry_1964</name>
</gene>
<dbReference type="Pfam" id="PF00202">
    <property type="entry name" value="Aminotran_3"/>
    <property type="match status" value="1"/>
</dbReference>
<name>A5FZY3_ACICJ</name>
<comment type="cofactor">
    <cofactor evidence="1">
        <name>pyridoxal 5'-phosphate</name>
        <dbReference type="ChEBI" id="CHEBI:597326"/>
    </cofactor>
</comment>
<accession>A5FZY3</accession>
<dbReference type="Proteomes" id="UP000000245">
    <property type="component" value="Chromosome"/>
</dbReference>
<comment type="similarity">
    <text evidence="2 6">Belongs to the class-III pyridoxal-phosphate-dependent aminotransferase family.</text>
</comment>
<dbReference type="AlphaFoldDB" id="A5FZY3"/>
<dbReference type="FunFam" id="3.40.640.10:FF:000014">
    <property type="entry name" value="Adenosylmethionine-8-amino-7-oxononanoate aminotransferase, probable"/>
    <property type="match status" value="1"/>
</dbReference>
<dbReference type="STRING" id="349163.Acry_1964"/>
<dbReference type="HOGENOM" id="CLU_016922_4_3_5"/>
<sequence>MNQPASRSNEPLIHHWMPFTANKQFHDAPRIIARAEGVHYWNTAGEKLLDSVSGLYTTPAGHGRREIRDAVARQLEELDYAPAFQFGVPGSFRLATELAQMLPAGLNRVFFAGSGSEAVESALKVAIQYHRVRGQGQRQRIIGRARGYHGVNFGGWSVGGMVKNREAFGLGLPGVAHMRHTHIPENRFQMGQGEHGGVDLADDLQRMIDLYGADTIAACIVEPIAGSTGVLVPPKGYLERLREICTKHGILLIFDEVICGFGRTGAPFAADAFGVVPDMLTMAKAITNGNIPMAAVAVREDVQQAILDAAGPEAVEFFHGYTYSAHPVACAAALATLKIFREDDLFARGAALAPKFLERIAALRDVPIVIDTRGFGLLGAVDLAPEGGPGKRGFAVLRRAFEQGLVLRVAGDTVIFAPLFITTDDQLDEMFDKLRKVLATV</sequence>
<organism evidence="7 8">
    <name type="scientific">Acidiphilium cryptum (strain JF-5)</name>
    <dbReference type="NCBI Taxonomy" id="349163"/>
    <lineage>
        <taxon>Bacteria</taxon>
        <taxon>Pseudomonadati</taxon>
        <taxon>Pseudomonadota</taxon>
        <taxon>Alphaproteobacteria</taxon>
        <taxon>Acetobacterales</taxon>
        <taxon>Acidocellaceae</taxon>
        <taxon>Acidiphilium</taxon>
    </lineage>
</organism>
<dbReference type="EC" id="2.6.1.-" evidence="7"/>
<evidence type="ECO:0000256" key="6">
    <source>
        <dbReference type="RuleBase" id="RU003560"/>
    </source>
</evidence>
<keyword evidence="4 7" id="KW-0808">Transferase</keyword>
<evidence type="ECO:0000256" key="2">
    <source>
        <dbReference type="ARBA" id="ARBA00008954"/>
    </source>
</evidence>
<protein>
    <submittedName>
        <fullName evidence="7">Aminotransferase</fullName>
        <ecNumber evidence="7">2.6.1.-</ecNumber>
    </submittedName>
</protein>
<evidence type="ECO:0000313" key="7">
    <source>
        <dbReference type="EMBL" id="ABQ31165.1"/>
    </source>
</evidence>
<dbReference type="PROSITE" id="PS00600">
    <property type="entry name" value="AA_TRANSFER_CLASS_3"/>
    <property type="match status" value="1"/>
</dbReference>
<dbReference type="PANTHER" id="PTHR43094">
    <property type="entry name" value="AMINOTRANSFERASE"/>
    <property type="match status" value="1"/>
</dbReference>
<dbReference type="InterPro" id="IPR015421">
    <property type="entry name" value="PyrdxlP-dep_Trfase_major"/>
</dbReference>
<evidence type="ECO:0000313" key="8">
    <source>
        <dbReference type="Proteomes" id="UP000000245"/>
    </source>
</evidence>
<evidence type="ECO:0000256" key="4">
    <source>
        <dbReference type="ARBA" id="ARBA00022679"/>
    </source>
</evidence>
<dbReference type="InterPro" id="IPR049704">
    <property type="entry name" value="Aminotrans_3_PPA_site"/>
</dbReference>
<dbReference type="Gene3D" id="3.90.1150.10">
    <property type="entry name" value="Aspartate Aminotransferase, domain 1"/>
    <property type="match status" value="1"/>
</dbReference>
<dbReference type="CDD" id="cd00610">
    <property type="entry name" value="OAT_like"/>
    <property type="match status" value="1"/>
</dbReference>
<evidence type="ECO:0000256" key="3">
    <source>
        <dbReference type="ARBA" id="ARBA00022576"/>
    </source>
</evidence>
<dbReference type="InterPro" id="IPR015424">
    <property type="entry name" value="PyrdxlP-dep_Trfase"/>
</dbReference>
<dbReference type="InterPro" id="IPR005814">
    <property type="entry name" value="Aminotrans_3"/>
</dbReference>
<reference evidence="7 8" key="1">
    <citation type="submission" date="2007-05" db="EMBL/GenBank/DDBJ databases">
        <title>Complete sequence of chromosome of Acidiphilium cryptum JF-5.</title>
        <authorList>
            <consortium name="US DOE Joint Genome Institute"/>
            <person name="Copeland A."/>
            <person name="Lucas S."/>
            <person name="Lapidus A."/>
            <person name="Barry K."/>
            <person name="Detter J.C."/>
            <person name="Glavina del Rio T."/>
            <person name="Hammon N."/>
            <person name="Israni S."/>
            <person name="Dalin E."/>
            <person name="Tice H."/>
            <person name="Pitluck S."/>
            <person name="Sims D."/>
            <person name="Brettin T."/>
            <person name="Bruce D."/>
            <person name="Han C."/>
            <person name="Schmutz J."/>
            <person name="Larimer F."/>
            <person name="Land M."/>
            <person name="Hauser L."/>
            <person name="Kyrpides N."/>
            <person name="Kim E."/>
            <person name="Magnuson T."/>
            <person name="Richardson P."/>
        </authorList>
    </citation>
    <scope>NUCLEOTIDE SEQUENCE [LARGE SCALE GENOMIC DNA]</scope>
    <source>
        <strain evidence="7 8">JF-5</strain>
    </source>
</reference>
<dbReference type="SUPFAM" id="SSF53383">
    <property type="entry name" value="PLP-dependent transferases"/>
    <property type="match status" value="1"/>
</dbReference>
<dbReference type="InterPro" id="IPR015422">
    <property type="entry name" value="PyrdxlP-dep_Trfase_small"/>
</dbReference>
<dbReference type="eggNOG" id="COG0161">
    <property type="taxonomic scope" value="Bacteria"/>
</dbReference>